<protein>
    <submittedName>
        <fullName evidence="2">Uncharacterized protein</fullName>
    </submittedName>
</protein>
<feature type="region of interest" description="Disordered" evidence="1">
    <location>
        <begin position="42"/>
        <end position="63"/>
    </location>
</feature>
<sequence length="63" mass="7017">MCICGKLDAEATAEVLPSSRVIDILRNLGDREEAWVDLGVPEKDMDENKFDDDDAVETESKDC</sequence>
<comment type="caution">
    <text evidence="2">The sequence shown here is derived from an EMBL/GenBank/DDBJ whole genome shotgun (WGS) entry which is preliminary data.</text>
</comment>
<gene>
    <name evidence="2" type="ORF">HK100_004419</name>
</gene>
<dbReference type="EMBL" id="JADGJH010002184">
    <property type="protein sequence ID" value="KAJ3102146.1"/>
    <property type="molecule type" value="Genomic_DNA"/>
</dbReference>
<dbReference type="Proteomes" id="UP001211907">
    <property type="component" value="Unassembled WGS sequence"/>
</dbReference>
<accession>A0AAD5XD00</accession>
<name>A0AAD5XD00_9FUNG</name>
<keyword evidence="3" id="KW-1185">Reference proteome</keyword>
<organism evidence="2 3">
    <name type="scientific">Physocladia obscura</name>
    <dbReference type="NCBI Taxonomy" id="109957"/>
    <lineage>
        <taxon>Eukaryota</taxon>
        <taxon>Fungi</taxon>
        <taxon>Fungi incertae sedis</taxon>
        <taxon>Chytridiomycota</taxon>
        <taxon>Chytridiomycota incertae sedis</taxon>
        <taxon>Chytridiomycetes</taxon>
        <taxon>Chytridiales</taxon>
        <taxon>Chytriomycetaceae</taxon>
        <taxon>Physocladia</taxon>
    </lineage>
</organism>
<proteinExistence type="predicted"/>
<evidence type="ECO:0000313" key="2">
    <source>
        <dbReference type="EMBL" id="KAJ3102146.1"/>
    </source>
</evidence>
<dbReference type="AlphaFoldDB" id="A0AAD5XD00"/>
<evidence type="ECO:0000313" key="3">
    <source>
        <dbReference type="Proteomes" id="UP001211907"/>
    </source>
</evidence>
<reference evidence="2" key="1">
    <citation type="submission" date="2020-05" db="EMBL/GenBank/DDBJ databases">
        <title>Phylogenomic resolution of chytrid fungi.</title>
        <authorList>
            <person name="Stajich J.E."/>
            <person name="Amses K."/>
            <person name="Simmons R."/>
            <person name="Seto K."/>
            <person name="Myers J."/>
            <person name="Bonds A."/>
            <person name="Quandt C.A."/>
            <person name="Barry K."/>
            <person name="Liu P."/>
            <person name="Grigoriev I."/>
            <person name="Longcore J.E."/>
            <person name="James T.Y."/>
        </authorList>
    </citation>
    <scope>NUCLEOTIDE SEQUENCE</scope>
    <source>
        <strain evidence="2">JEL0513</strain>
    </source>
</reference>
<evidence type="ECO:0000256" key="1">
    <source>
        <dbReference type="SAM" id="MobiDB-lite"/>
    </source>
</evidence>